<dbReference type="InterPro" id="IPR036890">
    <property type="entry name" value="HATPase_C_sf"/>
</dbReference>
<protein>
    <submittedName>
        <fullName evidence="3">PAS domain S-box-containing protein</fullName>
    </submittedName>
</protein>
<dbReference type="SUPFAM" id="SSF81606">
    <property type="entry name" value="PP2C-like"/>
    <property type="match status" value="1"/>
</dbReference>
<dbReference type="SMART" id="SM00091">
    <property type="entry name" value="PAS"/>
    <property type="match status" value="2"/>
</dbReference>
<comment type="caution">
    <text evidence="3">The sequence shown here is derived from an EMBL/GenBank/DDBJ whole genome shotgun (WGS) entry which is preliminary data.</text>
</comment>
<dbReference type="Gene3D" id="3.30.565.10">
    <property type="entry name" value="Histidine kinase-like ATPase, C-terminal domain"/>
    <property type="match status" value="1"/>
</dbReference>
<evidence type="ECO:0000313" key="4">
    <source>
        <dbReference type="Proteomes" id="UP000295063"/>
    </source>
</evidence>
<dbReference type="Gene3D" id="3.30.450.20">
    <property type="entry name" value="PAS domain"/>
    <property type="match status" value="2"/>
</dbReference>
<dbReference type="SUPFAM" id="SSF55874">
    <property type="entry name" value="ATPase domain of HSP90 chaperone/DNA topoisomerase II/histidine kinase"/>
    <property type="match status" value="1"/>
</dbReference>
<dbReference type="InterPro" id="IPR000014">
    <property type="entry name" value="PAS"/>
</dbReference>
<dbReference type="InterPro" id="IPR001610">
    <property type="entry name" value="PAC"/>
</dbReference>
<feature type="domain" description="PAC" evidence="2">
    <location>
        <begin position="239"/>
        <end position="292"/>
    </location>
</feature>
<reference evidence="3 4" key="1">
    <citation type="submission" date="2019-03" db="EMBL/GenBank/DDBJ databases">
        <title>Genomic Encyclopedia of Type Strains, Phase IV (KMG-IV): sequencing the most valuable type-strain genomes for metagenomic binning, comparative biology and taxonomic classification.</title>
        <authorList>
            <person name="Goeker M."/>
        </authorList>
    </citation>
    <scope>NUCLEOTIDE SEQUENCE [LARGE SCALE GENOMIC DNA]</scope>
    <source>
        <strain evidence="3 4">DSM 15969</strain>
    </source>
</reference>
<dbReference type="SUPFAM" id="SSF55785">
    <property type="entry name" value="PYP-like sensor domain (PAS domain)"/>
    <property type="match status" value="2"/>
</dbReference>
<name>A0A4R1PZG9_9FIRM</name>
<dbReference type="CDD" id="cd00130">
    <property type="entry name" value="PAS"/>
    <property type="match status" value="2"/>
</dbReference>
<dbReference type="InterPro" id="IPR036457">
    <property type="entry name" value="PPM-type-like_dom_sf"/>
</dbReference>
<dbReference type="SMART" id="SM00086">
    <property type="entry name" value="PAC"/>
    <property type="match status" value="2"/>
</dbReference>
<evidence type="ECO:0000259" key="2">
    <source>
        <dbReference type="PROSITE" id="PS50113"/>
    </source>
</evidence>
<evidence type="ECO:0000259" key="1">
    <source>
        <dbReference type="PROSITE" id="PS50112"/>
    </source>
</evidence>
<dbReference type="CDD" id="cd16936">
    <property type="entry name" value="HATPase_RsbW-like"/>
    <property type="match status" value="1"/>
</dbReference>
<dbReference type="InterPro" id="IPR003594">
    <property type="entry name" value="HATPase_dom"/>
</dbReference>
<evidence type="ECO:0000313" key="3">
    <source>
        <dbReference type="EMBL" id="TCL38281.1"/>
    </source>
</evidence>
<dbReference type="PANTHER" id="PTHR44757">
    <property type="entry name" value="DIGUANYLATE CYCLASE DGCP"/>
    <property type="match status" value="1"/>
</dbReference>
<dbReference type="PROSITE" id="PS50112">
    <property type="entry name" value="PAS"/>
    <property type="match status" value="2"/>
</dbReference>
<proteinExistence type="predicted"/>
<feature type="domain" description="PAS" evidence="1">
    <location>
        <begin position="168"/>
        <end position="238"/>
    </location>
</feature>
<dbReference type="InterPro" id="IPR035965">
    <property type="entry name" value="PAS-like_dom_sf"/>
</dbReference>
<dbReference type="InterPro" id="IPR001932">
    <property type="entry name" value="PPM-type_phosphatase-like_dom"/>
</dbReference>
<sequence>MDDRISALQQRVADLEELLKRKHQANLNQAAECDKHRAAQEQLHKLMIAVEQSTSGVVITDAKGNIEYVNRKFVEMTGYSSAEAKGQNPRILKSGEQGPEVYRDLWDTITAGREWRGEFHNKRKDGSLFWESAAISPIRDSAGTITSFLAIKDDITEWKKAQDELKFAHAQMIELFNSAPDAMSVINSEYTIILVNNTLGRLLGLNKEAALGRKCYDFFQNDLCHTPRCPLRRIMAGEERIETDIELKNGQNRKIPCLFTAIPYRPAGKLIGIIENFKDMTERRRAEEAMRKDFLLGSKIQREFIPLPVANEQIIIQPVYEPYNHVSGDLCDYIWVKEGHLFGYVIDVMGHGLATALQTSALRVLFRQAAEKDLSLREKMDWINRAAIAYFAEDSFAGAICFELDFTSMTLTYVAAGINFFLASSRVLQGVVTVPGSFLGITATAEFESHTVPMRQGDAYYFVTDGIFDLMDNEVIANVSSFSGTMKALSDKATSSRRWDDATALGIEIKAKSSWPLRFAIRDRGEICHFRNRIRLLLGQLGGEKAGLLEVAVNEAVNNAIYSAEKSEQFFVHVSLNCFGRLLLIRVKDSGAGFGGNEALKDMEQTGEELFSEAGMHESGRGIMLMKAIFDQIRYNRKGNEILLVKRIANRN</sequence>
<dbReference type="PANTHER" id="PTHR44757:SF2">
    <property type="entry name" value="BIOFILM ARCHITECTURE MAINTENANCE PROTEIN MBAA"/>
    <property type="match status" value="1"/>
</dbReference>
<dbReference type="InterPro" id="IPR052155">
    <property type="entry name" value="Biofilm_reg_signaling"/>
</dbReference>
<dbReference type="InterPro" id="IPR000700">
    <property type="entry name" value="PAS-assoc_C"/>
</dbReference>
<feature type="domain" description="PAS" evidence="1">
    <location>
        <begin position="42"/>
        <end position="88"/>
    </location>
</feature>
<dbReference type="InterPro" id="IPR013656">
    <property type="entry name" value="PAS_4"/>
</dbReference>
<keyword evidence="4" id="KW-1185">Reference proteome</keyword>
<feature type="domain" description="PAC" evidence="2">
    <location>
        <begin position="115"/>
        <end position="167"/>
    </location>
</feature>
<gene>
    <name evidence="3" type="ORF">EV210_104265</name>
</gene>
<dbReference type="PROSITE" id="PS50113">
    <property type="entry name" value="PAC"/>
    <property type="match status" value="2"/>
</dbReference>
<dbReference type="Pfam" id="PF08448">
    <property type="entry name" value="PAS_4"/>
    <property type="match status" value="1"/>
</dbReference>
<dbReference type="Proteomes" id="UP000295063">
    <property type="component" value="Unassembled WGS sequence"/>
</dbReference>
<dbReference type="Pfam" id="PF13581">
    <property type="entry name" value="HATPase_c_2"/>
    <property type="match status" value="1"/>
</dbReference>
<accession>A0A4R1PZG9</accession>
<dbReference type="NCBIfam" id="TIGR00229">
    <property type="entry name" value="sensory_box"/>
    <property type="match status" value="2"/>
</dbReference>
<dbReference type="Gene3D" id="3.60.40.10">
    <property type="entry name" value="PPM-type phosphatase domain"/>
    <property type="match status" value="1"/>
</dbReference>
<dbReference type="EMBL" id="SLUI01000004">
    <property type="protein sequence ID" value="TCL38281.1"/>
    <property type="molecule type" value="Genomic_DNA"/>
</dbReference>
<dbReference type="Pfam" id="PF07228">
    <property type="entry name" value="SpoIIE"/>
    <property type="match status" value="1"/>
</dbReference>
<dbReference type="SMART" id="SM00331">
    <property type="entry name" value="PP2C_SIG"/>
    <property type="match status" value="1"/>
</dbReference>
<dbReference type="Pfam" id="PF13426">
    <property type="entry name" value="PAS_9"/>
    <property type="match status" value="1"/>
</dbReference>
<organism evidence="3 4">
    <name type="scientific">Anaerospora hongkongensis</name>
    <dbReference type="NCBI Taxonomy" id="244830"/>
    <lineage>
        <taxon>Bacteria</taxon>
        <taxon>Bacillati</taxon>
        <taxon>Bacillota</taxon>
        <taxon>Negativicutes</taxon>
        <taxon>Selenomonadales</taxon>
        <taxon>Sporomusaceae</taxon>
        <taxon>Anaerospora</taxon>
    </lineage>
</organism>
<dbReference type="AlphaFoldDB" id="A0A4R1PZG9"/>